<evidence type="ECO:0000256" key="2">
    <source>
        <dbReference type="ARBA" id="ARBA00022737"/>
    </source>
</evidence>
<dbReference type="EMBL" id="VYZN01000039">
    <property type="protein sequence ID" value="KAE9532404.1"/>
    <property type="molecule type" value="Genomic_DNA"/>
</dbReference>
<dbReference type="Pfam" id="PF02815">
    <property type="entry name" value="MIR"/>
    <property type="match status" value="1"/>
</dbReference>
<dbReference type="PROSITE" id="PS50919">
    <property type="entry name" value="MIR"/>
    <property type="match status" value="3"/>
</dbReference>
<dbReference type="InterPro" id="IPR016093">
    <property type="entry name" value="MIR_motif"/>
</dbReference>
<dbReference type="SMART" id="SM00472">
    <property type="entry name" value="MIR"/>
    <property type="match status" value="3"/>
</dbReference>
<dbReference type="AlphaFoldDB" id="A0A6G0TG85"/>
<proteinExistence type="predicted"/>
<keyword evidence="3" id="KW-0812">Transmembrane</keyword>
<dbReference type="CDD" id="cd23293">
    <property type="entry name" value="beta-trefoil_MIR_SDF2_meta"/>
    <property type="match status" value="1"/>
</dbReference>
<dbReference type="Proteomes" id="UP000475862">
    <property type="component" value="Unassembled WGS sequence"/>
</dbReference>
<feature type="transmembrane region" description="Helical" evidence="3">
    <location>
        <begin position="122"/>
        <end position="148"/>
    </location>
</feature>
<gene>
    <name evidence="5" type="ORF">AGLY_010027</name>
</gene>
<dbReference type="SUPFAM" id="SSF82109">
    <property type="entry name" value="MIR domain"/>
    <property type="match status" value="1"/>
</dbReference>
<protein>
    <recommendedName>
        <fullName evidence="4">MIR domain-containing protein</fullName>
    </recommendedName>
</protein>
<keyword evidence="2" id="KW-0677">Repeat</keyword>
<keyword evidence="3" id="KW-0472">Membrane</keyword>
<evidence type="ECO:0000256" key="1">
    <source>
        <dbReference type="ARBA" id="ARBA00022729"/>
    </source>
</evidence>
<evidence type="ECO:0000313" key="5">
    <source>
        <dbReference type="EMBL" id="KAE9532404.1"/>
    </source>
</evidence>
<dbReference type="Gene3D" id="2.80.10.50">
    <property type="match status" value="1"/>
</dbReference>
<feature type="domain" description="MIR" evidence="4">
    <location>
        <begin position="300"/>
        <end position="355"/>
    </location>
</feature>
<feature type="domain" description="MIR" evidence="4">
    <location>
        <begin position="182"/>
        <end position="236"/>
    </location>
</feature>
<reference evidence="5 6" key="1">
    <citation type="submission" date="2019-08" db="EMBL/GenBank/DDBJ databases">
        <title>The genome of the soybean aphid Biotype 1, its phylome, world population structure and adaptation to the North American continent.</title>
        <authorList>
            <person name="Giordano R."/>
            <person name="Donthu R.K."/>
            <person name="Hernandez A.G."/>
            <person name="Wright C.L."/>
            <person name="Zimin A.V."/>
        </authorList>
    </citation>
    <scope>NUCLEOTIDE SEQUENCE [LARGE SCALE GENOMIC DNA]</scope>
    <source>
        <tissue evidence="5">Whole aphids</tissue>
    </source>
</reference>
<feature type="transmembrane region" description="Helical" evidence="3">
    <location>
        <begin position="21"/>
        <end position="42"/>
    </location>
</feature>
<dbReference type="PANTHER" id="PTHR46809:SF2">
    <property type="entry name" value="GH21273P"/>
    <property type="match status" value="1"/>
</dbReference>
<name>A0A6G0TG85_APHGL</name>
<comment type="caution">
    <text evidence="5">The sequence shown here is derived from an EMBL/GenBank/DDBJ whole genome shotgun (WGS) entry which is preliminary data.</text>
</comment>
<dbReference type="InterPro" id="IPR036300">
    <property type="entry name" value="MIR_dom_sf"/>
</dbReference>
<evidence type="ECO:0000259" key="4">
    <source>
        <dbReference type="PROSITE" id="PS50919"/>
    </source>
</evidence>
<organism evidence="5 6">
    <name type="scientific">Aphis glycines</name>
    <name type="common">Soybean aphid</name>
    <dbReference type="NCBI Taxonomy" id="307491"/>
    <lineage>
        <taxon>Eukaryota</taxon>
        <taxon>Metazoa</taxon>
        <taxon>Ecdysozoa</taxon>
        <taxon>Arthropoda</taxon>
        <taxon>Hexapoda</taxon>
        <taxon>Insecta</taxon>
        <taxon>Pterygota</taxon>
        <taxon>Neoptera</taxon>
        <taxon>Paraneoptera</taxon>
        <taxon>Hemiptera</taxon>
        <taxon>Sternorrhyncha</taxon>
        <taxon>Aphidomorpha</taxon>
        <taxon>Aphidoidea</taxon>
        <taxon>Aphididae</taxon>
        <taxon>Aphidini</taxon>
        <taxon>Aphis</taxon>
        <taxon>Aphis</taxon>
    </lineage>
</organism>
<evidence type="ECO:0000256" key="3">
    <source>
        <dbReference type="SAM" id="Phobius"/>
    </source>
</evidence>
<evidence type="ECO:0000313" key="6">
    <source>
        <dbReference type="Proteomes" id="UP000475862"/>
    </source>
</evidence>
<accession>A0A6G0TG85</accession>
<dbReference type="PANTHER" id="PTHR46809">
    <property type="entry name" value="STROMAL CELL-DERIVED FACTOR 2-LIKE PROTEIN"/>
    <property type="match status" value="1"/>
</dbReference>
<sequence>MSLSMSMGENFGGIHNHQKNEYCLLIFLSTVCNLFDFFDFLLQLDNSLFTFIFSRFVVFETSDDNESNFNDLLIASKSSLSNLELSNVSLLNHGFYLISYAYAGNRFLRWVFDLSFKIIADFSILLFKTFVLLLIKCLIHIFFLTVLYKLQIRDMLDISFSKAYLLCCATLIFIRWTESKSVEYVTCGTVAKLYNIDLKVRLHSHDVKYGAGSGQQSVTGTDLSEDINSHWEIKAQTGKHCKRGEPIKCGSIVRFTHLTTKKNLHSHLFSSPLSGNQEVSAYGNDGIGDTGDHWYADCSGDYWERDDDIRLKHVDTGSYLMASSLSYGRPINGQKEIAAVKNPGPFSTHWRVKEGIFIHKDEPNDFHSDYLHTEL</sequence>
<keyword evidence="6" id="KW-1185">Reference proteome</keyword>
<feature type="domain" description="MIR" evidence="4">
    <location>
        <begin position="244"/>
        <end position="299"/>
    </location>
</feature>
<dbReference type="OrthoDB" id="5588846at2759"/>
<keyword evidence="1" id="KW-0732">Signal</keyword>
<keyword evidence="3" id="KW-1133">Transmembrane helix</keyword>